<accession>X0WX99</accession>
<evidence type="ECO:0000313" key="1">
    <source>
        <dbReference type="EMBL" id="GAG27832.1"/>
    </source>
</evidence>
<reference evidence="1" key="1">
    <citation type="journal article" date="2014" name="Front. Microbiol.">
        <title>High frequency of phylogenetically diverse reductive dehalogenase-homologous genes in deep subseafloor sedimentary metagenomes.</title>
        <authorList>
            <person name="Kawai M."/>
            <person name="Futagami T."/>
            <person name="Toyoda A."/>
            <person name="Takaki Y."/>
            <person name="Nishi S."/>
            <person name="Hori S."/>
            <person name="Arai W."/>
            <person name="Tsubouchi T."/>
            <person name="Morono Y."/>
            <person name="Uchiyama I."/>
            <person name="Ito T."/>
            <person name="Fujiyama A."/>
            <person name="Inagaki F."/>
            <person name="Takami H."/>
        </authorList>
    </citation>
    <scope>NUCLEOTIDE SEQUENCE</scope>
    <source>
        <strain evidence="1">Expedition CK06-06</strain>
    </source>
</reference>
<organism evidence="1">
    <name type="scientific">marine sediment metagenome</name>
    <dbReference type="NCBI Taxonomy" id="412755"/>
    <lineage>
        <taxon>unclassified sequences</taxon>
        <taxon>metagenomes</taxon>
        <taxon>ecological metagenomes</taxon>
    </lineage>
</organism>
<proteinExistence type="predicted"/>
<gene>
    <name evidence="1" type="ORF">S01H1_48408</name>
</gene>
<feature type="non-terminal residue" evidence="1">
    <location>
        <position position="30"/>
    </location>
</feature>
<dbReference type="AlphaFoldDB" id="X0WX99"/>
<name>X0WX99_9ZZZZ</name>
<sequence>MTLRITAVLFDLGDTLWHFPSMPPVEVIRG</sequence>
<comment type="caution">
    <text evidence="1">The sequence shown here is derived from an EMBL/GenBank/DDBJ whole genome shotgun (WGS) entry which is preliminary data.</text>
</comment>
<dbReference type="EMBL" id="BARS01031086">
    <property type="protein sequence ID" value="GAG27832.1"/>
    <property type="molecule type" value="Genomic_DNA"/>
</dbReference>
<protein>
    <submittedName>
        <fullName evidence="1">Uncharacterized protein</fullName>
    </submittedName>
</protein>